<dbReference type="RefSeq" id="WP_201330808.1">
    <property type="nucleotide sequence ID" value="NZ_BOCG01000517.1"/>
</dbReference>
<protein>
    <submittedName>
        <fullName evidence="1">Uncharacterized protein</fullName>
    </submittedName>
</protein>
<proteinExistence type="predicted"/>
<name>A0ABQ3W8G3_9LACO</name>
<evidence type="ECO:0000313" key="2">
    <source>
        <dbReference type="Proteomes" id="UP000616547"/>
    </source>
</evidence>
<dbReference type="EMBL" id="BOCI01000409">
    <property type="protein sequence ID" value="GHW01720.1"/>
    <property type="molecule type" value="Genomic_DNA"/>
</dbReference>
<organism evidence="1 2">
    <name type="scientific">Lactobacillus nasalidis</name>
    <dbReference type="NCBI Taxonomy" id="2797258"/>
    <lineage>
        <taxon>Bacteria</taxon>
        <taxon>Bacillati</taxon>
        <taxon>Bacillota</taxon>
        <taxon>Bacilli</taxon>
        <taxon>Lactobacillales</taxon>
        <taxon>Lactobacillaceae</taxon>
        <taxon>Lactobacillus</taxon>
    </lineage>
</organism>
<comment type="caution">
    <text evidence="1">The sequence shown here is derived from an EMBL/GenBank/DDBJ whole genome shotgun (WGS) entry which is preliminary data.</text>
</comment>
<gene>
    <name evidence="1" type="ORF">lacNasYZ03_14070</name>
</gene>
<accession>A0ABQ3W8G3</accession>
<reference evidence="2" key="1">
    <citation type="submission" date="2021-01" db="EMBL/GenBank/DDBJ databases">
        <title>Draft genome sequence of Nasalis larvatus strain YZ03.</title>
        <authorList>
            <person name="Suzuki-Hashido N."/>
            <person name="Tsuchida S."/>
            <person name="Hayakawa T."/>
        </authorList>
    </citation>
    <scope>NUCLEOTIDE SEQUENCE [LARGE SCALE GENOMIC DNA]</scope>
    <source>
        <strain evidence="2">YZ03</strain>
    </source>
</reference>
<evidence type="ECO:0000313" key="1">
    <source>
        <dbReference type="EMBL" id="GHW01720.1"/>
    </source>
</evidence>
<sequence>MDLPAIKQNLADAGCDKALAEEISKMWAGGQYDDALLKMKLARCHALCDLHASSRRVDLLDFLIRKTEKEIKLKK</sequence>
<keyword evidence="2" id="KW-1185">Reference proteome</keyword>
<dbReference type="Proteomes" id="UP000616547">
    <property type="component" value="Unassembled WGS sequence"/>
</dbReference>